<dbReference type="CDD" id="cd00317">
    <property type="entry name" value="cyclophilin"/>
    <property type="match status" value="1"/>
</dbReference>
<dbReference type="InterPro" id="IPR002130">
    <property type="entry name" value="Cyclophilin-type_PPIase_dom"/>
</dbReference>
<sequence length="217" mass="23216">MVSKFIVSFFAIAMISSGAIAQEQAAPAEAAPASVPAEENMLHLDLSTGGRVTIQLFPNLAPNHVDRIKTLARQGFYDGIIFHRVIEGFMAQTGDPTGTGMGGSELPDLKAEFHAFPHLRGVVSMARAQGDDSANSQFFIVFYPRFALDKKYTVFGRVTEGMQYVDAINRGEPPATPSRILQASVAADGKAPPVAGAFSPIPEKEITVDDLNAPINP</sequence>
<keyword evidence="3" id="KW-0732">Signal</keyword>
<dbReference type="Pfam" id="PF00160">
    <property type="entry name" value="Pro_isomerase"/>
    <property type="match status" value="1"/>
</dbReference>
<comment type="function">
    <text evidence="3">PPIases accelerate the folding of proteins. It catalyzes the cis-trans isomerization of proline imidic peptide bonds in oligopeptides.</text>
</comment>
<organism evidence="5 6">
    <name type="scientific">Parasphingorhabdus litoris</name>
    <dbReference type="NCBI Taxonomy" id="394733"/>
    <lineage>
        <taxon>Bacteria</taxon>
        <taxon>Pseudomonadati</taxon>
        <taxon>Pseudomonadota</taxon>
        <taxon>Alphaproteobacteria</taxon>
        <taxon>Sphingomonadales</taxon>
        <taxon>Sphingomonadaceae</taxon>
        <taxon>Parasphingorhabdus</taxon>
    </lineage>
</organism>
<evidence type="ECO:0000259" key="4">
    <source>
        <dbReference type="PROSITE" id="PS50072"/>
    </source>
</evidence>
<comment type="catalytic activity">
    <reaction evidence="3">
        <text>[protein]-peptidylproline (omega=180) = [protein]-peptidylproline (omega=0)</text>
        <dbReference type="Rhea" id="RHEA:16237"/>
        <dbReference type="Rhea" id="RHEA-COMP:10747"/>
        <dbReference type="Rhea" id="RHEA-COMP:10748"/>
        <dbReference type="ChEBI" id="CHEBI:83833"/>
        <dbReference type="ChEBI" id="CHEBI:83834"/>
        <dbReference type="EC" id="5.2.1.8"/>
    </reaction>
</comment>
<dbReference type="InterPro" id="IPR029000">
    <property type="entry name" value="Cyclophilin-like_dom_sf"/>
</dbReference>
<dbReference type="PROSITE" id="PS50072">
    <property type="entry name" value="CSA_PPIASE_2"/>
    <property type="match status" value="1"/>
</dbReference>
<comment type="similarity">
    <text evidence="3">Belongs to the cyclophilin-type PPIase family.</text>
</comment>
<keyword evidence="1 3" id="KW-0697">Rotamase</keyword>
<keyword evidence="2 3" id="KW-0413">Isomerase</keyword>
<evidence type="ECO:0000256" key="3">
    <source>
        <dbReference type="RuleBase" id="RU363019"/>
    </source>
</evidence>
<dbReference type="EC" id="5.2.1.8" evidence="3"/>
<evidence type="ECO:0000313" key="5">
    <source>
        <dbReference type="EMBL" id="GAA0468306.1"/>
    </source>
</evidence>
<name>A0ABN1A5X2_9SPHN</name>
<evidence type="ECO:0000313" key="6">
    <source>
        <dbReference type="Proteomes" id="UP001500713"/>
    </source>
</evidence>
<gene>
    <name evidence="5" type="ORF">GCM10009096_06490</name>
</gene>
<keyword evidence="6" id="KW-1185">Reference proteome</keyword>
<feature type="signal peptide" evidence="3">
    <location>
        <begin position="1"/>
        <end position="21"/>
    </location>
</feature>
<accession>A0ABN1A5X2</accession>
<evidence type="ECO:0000256" key="1">
    <source>
        <dbReference type="ARBA" id="ARBA00023110"/>
    </source>
</evidence>
<dbReference type="Gene3D" id="2.40.100.10">
    <property type="entry name" value="Cyclophilin-like"/>
    <property type="match status" value="1"/>
</dbReference>
<dbReference type="PANTHER" id="PTHR45625:SF4">
    <property type="entry name" value="PEPTIDYLPROLYL ISOMERASE DOMAIN AND WD REPEAT-CONTAINING PROTEIN 1"/>
    <property type="match status" value="1"/>
</dbReference>
<proteinExistence type="inferred from homology"/>
<dbReference type="RefSeq" id="WP_229953834.1">
    <property type="nucleotide sequence ID" value="NZ_BAAAEM010000002.1"/>
</dbReference>
<dbReference type="PRINTS" id="PR00153">
    <property type="entry name" value="CSAPPISMRASE"/>
</dbReference>
<dbReference type="PANTHER" id="PTHR45625">
    <property type="entry name" value="PEPTIDYL-PROLYL CIS-TRANS ISOMERASE-RELATED"/>
    <property type="match status" value="1"/>
</dbReference>
<feature type="domain" description="PPIase cyclophilin-type" evidence="4">
    <location>
        <begin position="50"/>
        <end position="213"/>
    </location>
</feature>
<evidence type="ECO:0000256" key="2">
    <source>
        <dbReference type="ARBA" id="ARBA00023235"/>
    </source>
</evidence>
<dbReference type="SUPFAM" id="SSF50891">
    <property type="entry name" value="Cyclophilin-like"/>
    <property type="match status" value="1"/>
</dbReference>
<protein>
    <recommendedName>
        <fullName evidence="3">Peptidyl-prolyl cis-trans isomerase</fullName>
        <shortName evidence="3">PPIase</shortName>
        <ecNumber evidence="3">5.2.1.8</ecNumber>
    </recommendedName>
</protein>
<comment type="caution">
    <text evidence="5">The sequence shown here is derived from an EMBL/GenBank/DDBJ whole genome shotgun (WGS) entry which is preliminary data.</text>
</comment>
<dbReference type="Proteomes" id="UP001500713">
    <property type="component" value="Unassembled WGS sequence"/>
</dbReference>
<dbReference type="EMBL" id="BAAAEM010000002">
    <property type="protein sequence ID" value="GAA0468306.1"/>
    <property type="molecule type" value="Genomic_DNA"/>
</dbReference>
<dbReference type="InterPro" id="IPR044666">
    <property type="entry name" value="Cyclophilin_A-like"/>
</dbReference>
<feature type="chain" id="PRO_5044999202" description="Peptidyl-prolyl cis-trans isomerase" evidence="3">
    <location>
        <begin position="22"/>
        <end position="217"/>
    </location>
</feature>
<reference evidence="5 6" key="1">
    <citation type="journal article" date="2019" name="Int. J. Syst. Evol. Microbiol.">
        <title>The Global Catalogue of Microorganisms (GCM) 10K type strain sequencing project: providing services to taxonomists for standard genome sequencing and annotation.</title>
        <authorList>
            <consortium name="The Broad Institute Genomics Platform"/>
            <consortium name="The Broad Institute Genome Sequencing Center for Infectious Disease"/>
            <person name="Wu L."/>
            <person name="Ma J."/>
        </authorList>
    </citation>
    <scope>NUCLEOTIDE SEQUENCE [LARGE SCALE GENOMIC DNA]</scope>
    <source>
        <strain evidence="5 6">JCM 14162</strain>
    </source>
</reference>